<comment type="caution">
    <text evidence="5">The sequence shown here is derived from an EMBL/GenBank/DDBJ whole genome shotgun (WGS) entry which is preliminary data.</text>
</comment>
<sequence>MATREINAVLSQKIEVAPGLIVIRVAPDGWELGPFKPGQYAVLGLPGSAPRCEGSDADEPELPPDKVIPRAYSIASSSRPGEYLEFYIALVRSGALTPRLFNLNIGDRLWLSEKMLGNFTLEKIPTDAHIVMVATGTGLAPYMSMVRTYLSENTGQQMAVIHGARHSWDLGYRSELEALQQISPFLTYIPIISRVADEPAPWKGASGYVQDVWTERLIKKYWGFSPKPNHTHVFLCGNPAMIAAMEKVLQADRFVENTKKQPGQYHVEKYW</sequence>
<dbReference type="Gene3D" id="3.40.50.80">
    <property type="entry name" value="Nucleotide-binding domain of ferredoxin-NADP reductase (FNR) module"/>
    <property type="match status" value="1"/>
</dbReference>
<name>A0A948RWR7_UNCEI</name>
<dbReference type="InterPro" id="IPR033892">
    <property type="entry name" value="FNR_bac"/>
</dbReference>
<dbReference type="InterPro" id="IPR001433">
    <property type="entry name" value="OxRdtase_FAD/NAD-bd"/>
</dbReference>
<dbReference type="SUPFAM" id="SSF63380">
    <property type="entry name" value="Riboflavin synthase domain-like"/>
    <property type="match status" value="1"/>
</dbReference>
<gene>
    <name evidence="5" type="ORF">KJ970_15260</name>
</gene>
<dbReference type="CDD" id="cd06195">
    <property type="entry name" value="FNR1"/>
    <property type="match status" value="1"/>
</dbReference>
<dbReference type="PRINTS" id="PR00371">
    <property type="entry name" value="FPNCR"/>
</dbReference>
<dbReference type="InterPro" id="IPR017927">
    <property type="entry name" value="FAD-bd_FR_type"/>
</dbReference>
<dbReference type="GO" id="GO:0000166">
    <property type="term" value="F:nucleotide binding"/>
    <property type="evidence" value="ECO:0007669"/>
    <property type="project" value="UniProtKB-KW"/>
</dbReference>
<dbReference type="InterPro" id="IPR001709">
    <property type="entry name" value="Flavoprot_Pyr_Nucl_cyt_Rdtase"/>
</dbReference>
<dbReference type="PRINTS" id="PR00406">
    <property type="entry name" value="CYTB5RDTASE"/>
</dbReference>
<dbReference type="PANTHER" id="PTHR47878">
    <property type="entry name" value="OXIDOREDUCTASE FAD/NAD(P)-BINDING DOMAIN PROTEIN"/>
    <property type="match status" value="1"/>
</dbReference>
<proteinExistence type="inferred from homology"/>
<evidence type="ECO:0000259" key="4">
    <source>
        <dbReference type="PROSITE" id="PS51384"/>
    </source>
</evidence>
<protein>
    <recommendedName>
        <fullName evidence="2">ferredoxin--NADP(+) reductase</fullName>
        <ecNumber evidence="2">1.18.1.2</ecNumber>
    </recommendedName>
</protein>
<dbReference type="EC" id="1.18.1.2" evidence="2"/>
<dbReference type="PROSITE" id="PS51384">
    <property type="entry name" value="FAD_FR"/>
    <property type="match status" value="1"/>
</dbReference>
<dbReference type="InterPro" id="IPR051930">
    <property type="entry name" value="FNR_type-1"/>
</dbReference>
<keyword evidence="3" id="KW-0547">Nucleotide-binding</keyword>
<evidence type="ECO:0000256" key="2">
    <source>
        <dbReference type="ARBA" id="ARBA00013223"/>
    </source>
</evidence>
<dbReference type="Proteomes" id="UP000777784">
    <property type="component" value="Unassembled WGS sequence"/>
</dbReference>
<dbReference type="GO" id="GO:0004324">
    <property type="term" value="F:ferredoxin-NADP+ reductase activity"/>
    <property type="evidence" value="ECO:0007669"/>
    <property type="project" value="UniProtKB-EC"/>
</dbReference>
<evidence type="ECO:0000313" key="6">
    <source>
        <dbReference type="Proteomes" id="UP000777784"/>
    </source>
</evidence>
<accession>A0A948RWR7</accession>
<dbReference type="SUPFAM" id="SSF52343">
    <property type="entry name" value="Ferredoxin reductase-like, C-terminal NADP-linked domain"/>
    <property type="match status" value="1"/>
</dbReference>
<dbReference type="Gene3D" id="2.40.30.10">
    <property type="entry name" value="Translation factors"/>
    <property type="match status" value="1"/>
</dbReference>
<dbReference type="InterPro" id="IPR039261">
    <property type="entry name" value="FNR_nucleotide-bd"/>
</dbReference>
<organism evidence="5 6">
    <name type="scientific">Eiseniibacteriota bacterium</name>
    <dbReference type="NCBI Taxonomy" id="2212470"/>
    <lineage>
        <taxon>Bacteria</taxon>
        <taxon>Candidatus Eiseniibacteriota</taxon>
    </lineage>
</organism>
<dbReference type="AlphaFoldDB" id="A0A948RWR7"/>
<evidence type="ECO:0000256" key="3">
    <source>
        <dbReference type="ARBA" id="ARBA00022741"/>
    </source>
</evidence>
<evidence type="ECO:0000313" key="5">
    <source>
        <dbReference type="EMBL" id="MBU2692280.1"/>
    </source>
</evidence>
<reference evidence="5" key="1">
    <citation type="submission" date="2021-05" db="EMBL/GenBank/DDBJ databases">
        <title>Energy efficiency and biological interactions define the core microbiome of deep oligotrophic groundwater.</title>
        <authorList>
            <person name="Mehrshad M."/>
            <person name="Lopez-Fernandez M."/>
            <person name="Bell E."/>
            <person name="Bernier-Latmani R."/>
            <person name="Bertilsson S."/>
            <person name="Dopson M."/>
        </authorList>
    </citation>
    <scope>NUCLEOTIDE SEQUENCE</scope>
    <source>
        <strain evidence="5">Modern_marine.mb.64</strain>
    </source>
</reference>
<dbReference type="Pfam" id="PF00175">
    <property type="entry name" value="NAD_binding_1"/>
    <property type="match status" value="1"/>
</dbReference>
<comment type="similarity">
    <text evidence="1">Belongs to the ferredoxin--NADP reductase type 1 family.</text>
</comment>
<dbReference type="EMBL" id="JAHJDP010000087">
    <property type="protein sequence ID" value="MBU2692280.1"/>
    <property type="molecule type" value="Genomic_DNA"/>
</dbReference>
<dbReference type="PANTHER" id="PTHR47878:SF2">
    <property type="entry name" value="OXIDOREDUCTASE FAD_NAD(P)-BINDING DOMAIN PROTEIN"/>
    <property type="match status" value="1"/>
</dbReference>
<dbReference type="InterPro" id="IPR017938">
    <property type="entry name" value="Riboflavin_synthase-like_b-brl"/>
</dbReference>
<feature type="domain" description="FAD-binding FR-type" evidence="4">
    <location>
        <begin position="3"/>
        <end position="122"/>
    </location>
</feature>
<evidence type="ECO:0000256" key="1">
    <source>
        <dbReference type="ARBA" id="ARBA00008312"/>
    </source>
</evidence>